<keyword evidence="3" id="KW-1185">Reference proteome</keyword>
<organism evidence="2 3">
    <name type="scientific">Azospirillum cavernae</name>
    <dbReference type="NCBI Taxonomy" id="2320860"/>
    <lineage>
        <taxon>Bacteria</taxon>
        <taxon>Pseudomonadati</taxon>
        <taxon>Pseudomonadota</taxon>
        <taxon>Alphaproteobacteria</taxon>
        <taxon>Rhodospirillales</taxon>
        <taxon>Azospirillaceae</taxon>
        <taxon>Azospirillum</taxon>
    </lineage>
</organism>
<dbReference type="RefSeq" id="WP_119831655.1">
    <property type="nucleotide sequence ID" value="NZ_QYUL01000002.1"/>
</dbReference>
<comment type="caution">
    <text evidence="2">The sequence shown here is derived from an EMBL/GenBank/DDBJ whole genome shotgun (WGS) entry which is preliminary data.</text>
</comment>
<dbReference type="InterPro" id="IPR036868">
    <property type="entry name" value="TusA-like_sf"/>
</dbReference>
<proteinExistence type="predicted"/>
<dbReference type="GO" id="GO:0016740">
    <property type="term" value="F:transferase activity"/>
    <property type="evidence" value="ECO:0007669"/>
    <property type="project" value="UniProtKB-KW"/>
</dbReference>
<dbReference type="Gene3D" id="3.30.110.40">
    <property type="entry name" value="TusA-like domain"/>
    <property type="match status" value="1"/>
</dbReference>
<protein>
    <submittedName>
        <fullName evidence="2">Sulfurtransferase TusA family protein</fullName>
    </submittedName>
</protein>
<sequence>MSQKISTDLFIDITSEVCPLTFVKTKLMVERMAVGQTLEVRLNAGEPLENVPRSLAELGHSILSLDLEPTEGDGSVHRLRVRKN</sequence>
<dbReference type="CDD" id="cd00291">
    <property type="entry name" value="SirA_YedF_YeeD"/>
    <property type="match status" value="1"/>
</dbReference>
<accession>A0A418VWP5</accession>
<dbReference type="Proteomes" id="UP000283458">
    <property type="component" value="Unassembled WGS sequence"/>
</dbReference>
<reference evidence="2 3" key="1">
    <citation type="submission" date="2018-09" db="EMBL/GenBank/DDBJ databases">
        <authorList>
            <person name="Zhu H."/>
        </authorList>
    </citation>
    <scope>NUCLEOTIDE SEQUENCE [LARGE SCALE GENOMIC DNA]</scope>
    <source>
        <strain evidence="2 3">K2W22B-5</strain>
    </source>
</reference>
<dbReference type="OrthoDB" id="9794210at2"/>
<keyword evidence="2" id="KW-0808">Transferase</keyword>
<name>A0A418VWP5_9PROT</name>
<dbReference type="InterPro" id="IPR001455">
    <property type="entry name" value="TusA-like"/>
</dbReference>
<dbReference type="Pfam" id="PF01206">
    <property type="entry name" value="TusA"/>
    <property type="match status" value="1"/>
</dbReference>
<evidence type="ECO:0000313" key="2">
    <source>
        <dbReference type="EMBL" id="RJF81562.1"/>
    </source>
</evidence>
<evidence type="ECO:0000313" key="3">
    <source>
        <dbReference type="Proteomes" id="UP000283458"/>
    </source>
</evidence>
<gene>
    <name evidence="2" type="ORF">D3877_15585</name>
</gene>
<evidence type="ECO:0000259" key="1">
    <source>
        <dbReference type="Pfam" id="PF01206"/>
    </source>
</evidence>
<feature type="domain" description="UPF0033" evidence="1">
    <location>
        <begin position="11"/>
        <end position="83"/>
    </location>
</feature>
<dbReference type="SUPFAM" id="SSF64307">
    <property type="entry name" value="SirA-like"/>
    <property type="match status" value="1"/>
</dbReference>
<dbReference type="AlphaFoldDB" id="A0A418VWP5"/>
<dbReference type="EMBL" id="QYUL01000002">
    <property type="protein sequence ID" value="RJF81562.1"/>
    <property type="molecule type" value="Genomic_DNA"/>
</dbReference>